<feature type="non-terminal residue" evidence="7">
    <location>
        <position position="1"/>
    </location>
</feature>
<accession>A0A1D2VR16</accession>
<keyword evidence="3" id="KW-0328">Glycosyltransferase</keyword>
<dbReference type="InterPro" id="IPR002685">
    <property type="entry name" value="Glyco_trans_15"/>
</dbReference>
<dbReference type="GO" id="GO:0000026">
    <property type="term" value="F:alpha-1,2-mannosyltransferase activity"/>
    <property type="evidence" value="ECO:0007669"/>
    <property type="project" value="TreeGrafter"/>
</dbReference>
<dbReference type="InParanoid" id="A0A1D2VR16"/>
<evidence type="ECO:0000256" key="1">
    <source>
        <dbReference type="ARBA" id="ARBA00004606"/>
    </source>
</evidence>
<name>A0A1D2VR16_9ASCO</name>
<dbReference type="RefSeq" id="XP_020050314.1">
    <property type="nucleotide sequence ID" value="XM_020189435.1"/>
</dbReference>
<evidence type="ECO:0000256" key="5">
    <source>
        <dbReference type="ARBA" id="ARBA00022968"/>
    </source>
</evidence>
<evidence type="ECO:0000313" key="7">
    <source>
        <dbReference type="EMBL" id="ODV64007.1"/>
    </source>
</evidence>
<dbReference type="GO" id="GO:0005794">
    <property type="term" value="C:Golgi apparatus"/>
    <property type="evidence" value="ECO:0007669"/>
    <property type="project" value="TreeGrafter"/>
</dbReference>
<keyword evidence="5" id="KW-0812">Transmembrane</keyword>
<protein>
    <submittedName>
        <fullName evidence="7">Glycosyltransferase family 15 protein</fullName>
    </submittedName>
</protein>
<evidence type="ECO:0000256" key="6">
    <source>
        <dbReference type="PIRSR" id="PIRSR018153-1"/>
    </source>
</evidence>
<dbReference type="PIRSF" id="PIRSF018153">
    <property type="entry name" value="Glyco_trans_15"/>
    <property type="match status" value="1"/>
</dbReference>
<dbReference type="Gene3D" id="3.90.550.10">
    <property type="entry name" value="Spore Coat Polysaccharide Biosynthesis Protein SpsA, Chain A"/>
    <property type="match status" value="1"/>
</dbReference>
<evidence type="ECO:0000256" key="4">
    <source>
        <dbReference type="ARBA" id="ARBA00022679"/>
    </source>
</evidence>
<comment type="similarity">
    <text evidence="2">Belongs to the glycosyltransferase 15 family.</text>
</comment>
<keyword evidence="8" id="KW-1185">Reference proteome</keyword>
<dbReference type="GeneID" id="30963071"/>
<keyword evidence="4 7" id="KW-0808">Transferase</keyword>
<evidence type="ECO:0000313" key="8">
    <source>
        <dbReference type="Proteomes" id="UP000095038"/>
    </source>
</evidence>
<feature type="non-terminal residue" evidence="7">
    <location>
        <position position="472"/>
    </location>
</feature>
<dbReference type="InterPro" id="IPR029044">
    <property type="entry name" value="Nucleotide-diphossugar_trans"/>
</dbReference>
<evidence type="ECO:0000256" key="3">
    <source>
        <dbReference type="ARBA" id="ARBA00022676"/>
    </source>
</evidence>
<organism evidence="7 8">
    <name type="scientific">Ascoidea rubescens DSM 1968</name>
    <dbReference type="NCBI Taxonomy" id="1344418"/>
    <lineage>
        <taxon>Eukaryota</taxon>
        <taxon>Fungi</taxon>
        <taxon>Dikarya</taxon>
        <taxon>Ascomycota</taxon>
        <taxon>Saccharomycotina</taxon>
        <taxon>Saccharomycetes</taxon>
        <taxon>Ascoideaceae</taxon>
        <taxon>Ascoidea</taxon>
    </lineage>
</organism>
<dbReference type="PANTHER" id="PTHR31121">
    <property type="entry name" value="ALPHA-1,2 MANNOSYLTRANSFERASE KTR1"/>
    <property type="match status" value="1"/>
</dbReference>
<dbReference type="SUPFAM" id="SSF53448">
    <property type="entry name" value="Nucleotide-diphospho-sugar transferases"/>
    <property type="match status" value="1"/>
</dbReference>
<dbReference type="EMBL" id="KV454475">
    <property type="protein sequence ID" value="ODV64007.1"/>
    <property type="molecule type" value="Genomic_DNA"/>
</dbReference>
<dbReference type="AlphaFoldDB" id="A0A1D2VR16"/>
<feature type="active site" description="Nucleophile" evidence="6">
    <location>
        <position position="345"/>
    </location>
</feature>
<dbReference type="GO" id="GO:0000032">
    <property type="term" value="P:cell wall mannoprotein biosynthetic process"/>
    <property type="evidence" value="ECO:0007669"/>
    <property type="project" value="TreeGrafter"/>
</dbReference>
<dbReference type="OrthoDB" id="439943at2759"/>
<dbReference type="GO" id="GO:0006487">
    <property type="term" value="P:protein N-linked glycosylation"/>
    <property type="evidence" value="ECO:0007669"/>
    <property type="project" value="TreeGrafter"/>
</dbReference>
<dbReference type="GO" id="GO:0016020">
    <property type="term" value="C:membrane"/>
    <property type="evidence" value="ECO:0007669"/>
    <property type="project" value="UniProtKB-SubCell"/>
</dbReference>
<sequence>KENKPIPPKVPISQRYLFTKFDQPFYVGCMDTDLISQRYPQRANAALVVLARNKEVGDVIKSMDSLERHFNQWFNYPWVFLNDKPFTDDFKKTVLLHTSSQVEFGLVSESLWEFPIKKSNQEDKETKNVYEFDESIYKESINSQGDRGIMYGLMPSYHKMCRFYSGKFYKHPLLKKYKWYWRVEPNVQFFCDLTYDPFIEMEKNNKKYGFTVLIKELTSTIPNLFRITQAFIKKNNIQTQSAWSLFVNQMNNFKFPDANDNDNRKLLQRYKNIKEKQELIDSIENNIQIDHLVDIAKEVDNDSKLDPKVLQSLIDKSSRIFIPEIQKDYFNNEEYNFCHFWSNFEIARLDIWDNDIYDQYFEYLDQSGGFFKERWGDAPVHTLALGMFLNLTDLHYFRDIGYKHTTLGHCPSNSFDNHLPYKMKLKSDNKFLNYDLPQKNGIGCRCKCPNDHKDIENSPGSCINDWVRVNKD</sequence>
<reference evidence="8" key="1">
    <citation type="submission" date="2016-05" db="EMBL/GenBank/DDBJ databases">
        <title>Comparative genomics of biotechnologically important yeasts.</title>
        <authorList>
            <consortium name="DOE Joint Genome Institute"/>
            <person name="Riley R."/>
            <person name="Haridas S."/>
            <person name="Wolfe K.H."/>
            <person name="Lopes M.R."/>
            <person name="Hittinger C.T."/>
            <person name="Goker M."/>
            <person name="Salamov A."/>
            <person name="Wisecaver J."/>
            <person name="Long T.M."/>
            <person name="Aerts A.L."/>
            <person name="Barry K."/>
            <person name="Choi C."/>
            <person name="Clum A."/>
            <person name="Coughlan A.Y."/>
            <person name="Deshpande S."/>
            <person name="Douglass A.P."/>
            <person name="Hanson S.J."/>
            <person name="Klenk H.-P."/>
            <person name="Labutti K."/>
            <person name="Lapidus A."/>
            <person name="Lindquist E."/>
            <person name="Lipzen A."/>
            <person name="Meier-Kolthoff J.P."/>
            <person name="Ohm R.A."/>
            <person name="Otillar R.P."/>
            <person name="Pangilinan J."/>
            <person name="Peng Y."/>
            <person name="Rokas A."/>
            <person name="Rosa C.A."/>
            <person name="Scheuner C."/>
            <person name="Sibirny A.A."/>
            <person name="Slot J.C."/>
            <person name="Stielow J.B."/>
            <person name="Sun H."/>
            <person name="Kurtzman C.P."/>
            <person name="Blackwell M."/>
            <person name="Grigoriev I.V."/>
            <person name="Jeffries T.W."/>
        </authorList>
    </citation>
    <scope>NUCLEOTIDE SEQUENCE [LARGE SCALE GENOMIC DNA]</scope>
    <source>
        <strain evidence="8">DSM 1968</strain>
    </source>
</reference>
<gene>
    <name evidence="7" type="ORF">ASCRUDRAFT_16589</name>
</gene>
<dbReference type="Pfam" id="PF01793">
    <property type="entry name" value="Glyco_transf_15"/>
    <property type="match status" value="2"/>
</dbReference>
<proteinExistence type="inferred from homology"/>
<dbReference type="Proteomes" id="UP000095038">
    <property type="component" value="Unassembled WGS sequence"/>
</dbReference>
<keyword evidence="5" id="KW-0735">Signal-anchor</keyword>
<dbReference type="FunCoup" id="A0A1D2VR16">
    <property type="interactions" value="39"/>
</dbReference>
<dbReference type="PANTHER" id="PTHR31121:SF2">
    <property type="entry name" value="MANNOSYLTRANSFERASE KTR5-RELATED"/>
    <property type="match status" value="1"/>
</dbReference>
<comment type="subcellular location">
    <subcellularLocation>
        <location evidence="1">Membrane</location>
        <topology evidence="1">Single-pass type II membrane protein</topology>
    </subcellularLocation>
</comment>
<evidence type="ECO:0000256" key="2">
    <source>
        <dbReference type="ARBA" id="ARBA00007677"/>
    </source>
</evidence>